<dbReference type="HOGENOM" id="CLU_1203508_0_0_5"/>
<dbReference type="Proteomes" id="UP000002745">
    <property type="component" value="Chromosome"/>
</dbReference>
<dbReference type="EMBL" id="CP001678">
    <property type="protein sequence ID" value="ACT58257.1"/>
    <property type="molecule type" value="Genomic_DNA"/>
</dbReference>
<protein>
    <submittedName>
        <fullName evidence="7">RDD domain containing protein</fullName>
    </submittedName>
</protein>
<dbReference type="GO" id="GO:0016020">
    <property type="term" value="C:membrane"/>
    <property type="evidence" value="ECO:0007669"/>
    <property type="project" value="UniProtKB-SubCell"/>
</dbReference>
<gene>
    <name evidence="7" type="ordered locus">Hbal_0555</name>
</gene>
<evidence type="ECO:0000256" key="4">
    <source>
        <dbReference type="ARBA" id="ARBA00023136"/>
    </source>
</evidence>
<keyword evidence="4 5" id="KW-0472">Membrane</keyword>
<evidence type="ECO:0000313" key="7">
    <source>
        <dbReference type="EMBL" id="ACT58257.1"/>
    </source>
</evidence>
<evidence type="ECO:0000256" key="3">
    <source>
        <dbReference type="ARBA" id="ARBA00022989"/>
    </source>
</evidence>
<dbReference type="eggNOG" id="COG1714">
    <property type="taxonomic scope" value="Bacteria"/>
</dbReference>
<feature type="transmembrane region" description="Helical" evidence="5">
    <location>
        <begin position="9"/>
        <end position="29"/>
    </location>
</feature>
<feature type="transmembrane region" description="Helical" evidence="5">
    <location>
        <begin position="132"/>
        <end position="151"/>
    </location>
</feature>
<organism evidence="7 8">
    <name type="scientific">Hirschia baltica (strain ATCC 49814 / DSM 5838 / IFAM 1418)</name>
    <dbReference type="NCBI Taxonomy" id="582402"/>
    <lineage>
        <taxon>Bacteria</taxon>
        <taxon>Pseudomonadati</taxon>
        <taxon>Pseudomonadota</taxon>
        <taxon>Alphaproteobacteria</taxon>
        <taxon>Hyphomonadales</taxon>
        <taxon>Hyphomonadaceae</taxon>
        <taxon>Hirschia</taxon>
    </lineage>
</organism>
<proteinExistence type="predicted"/>
<evidence type="ECO:0000259" key="6">
    <source>
        <dbReference type="Pfam" id="PF06271"/>
    </source>
</evidence>
<dbReference type="STRING" id="582402.Hbal_0555"/>
<evidence type="ECO:0000313" key="8">
    <source>
        <dbReference type="Proteomes" id="UP000002745"/>
    </source>
</evidence>
<name>C6XNK4_HIRBI</name>
<keyword evidence="8" id="KW-1185">Reference proteome</keyword>
<dbReference type="InterPro" id="IPR010432">
    <property type="entry name" value="RDD"/>
</dbReference>
<dbReference type="Pfam" id="PF06271">
    <property type="entry name" value="RDD"/>
    <property type="match status" value="1"/>
</dbReference>
<comment type="subcellular location">
    <subcellularLocation>
        <location evidence="1">Membrane</location>
        <topology evidence="1">Multi-pass membrane protein</topology>
    </subcellularLocation>
</comment>
<dbReference type="AlphaFoldDB" id="C6XNK4"/>
<reference evidence="8" key="1">
    <citation type="journal article" date="2011" name="J. Bacteriol.">
        <title>Genome sequences of eight morphologically diverse alphaproteobacteria.</title>
        <authorList>
            <consortium name="US DOE Joint Genome Institute"/>
            <person name="Brown P.J."/>
            <person name="Kysela D.T."/>
            <person name="Buechlein A."/>
            <person name="Hemmerich C."/>
            <person name="Brun Y.V."/>
        </authorList>
    </citation>
    <scope>NUCLEOTIDE SEQUENCE [LARGE SCALE GENOMIC DNA]</scope>
    <source>
        <strain evidence="8">ATCC 49814 / DSM 5838 / IFAM 1418</strain>
    </source>
</reference>
<evidence type="ECO:0000256" key="1">
    <source>
        <dbReference type="ARBA" id="ARBA00004141"/>
    </source>
</evidence>
<feature type="transmembrane region" description="Helical" evidence="5">
    <location>
        <begin position="185"/>
        <end position="204"/>
    </location>
</feature>
<feature type="transmembrane region" description="Helical" evidence="5">
    <location>
        <begin position="84"/>
        <end position="107"/>
    </location>
</feature>
<keyword evidence="3 5" id="KW-1133">Transmembrane helix</keyword>
<evidence type="ECO:0000256" key="2">
    <source>
        <dbReference type="ARBA" id="ARBA00022692"/>
    </source>
</evidence>
<sequence length="230" mass="25997">MSNFLKRTFILAIILCAFIGILYFANGSVQFSMQCANSRCLVAASSSLMSTMIGLSLLVFAALFPQKKIEVVNTGRVGIWRRILSGFIDCLVVVTISIPVLAFLVLLTEQQATQEFAWRFIRDFTRNTDGPVFIGAGVVNLLSFFIYFYCFTRFQKATLGQLVMGYSIFPNTEHEKAPRYFVRTLALFVTMVTCVISIPISWFVTRIQTSGGKTYWWDRVGHTSAKKVHF</sequence>
<keyword evidence="2 5" id="KW-0812">Transmembrane</keyword>
<evidence type="ECO:0000256" key="5">
    <source>
        <dbReference type="SAM" id="Phobius"/>
    </source>
</evidence>
<feature type="transmembrane region" description="Helical" evidence="5">
    <location>
        <begin position="41"/>
        <end position="64"/>
    </location>
</feature>
<feature type="domain" description="RDD" evidence="6">
    <location>
        <begin position="77"/>
        <end position="220"/>
    </location>
</feature>
<dbReference type="KEGG" id="hba:Hbal_0555"/>
<accession>C6XNK4</accession>